<evidence type="ECO:0000256" key="1">
    <source>
        <dbReference type="SAM" id="SignalP"/>
    </source>
</evidence>
<protein>
    <submittedName>
        <fullName evidence="2">Uncharacterized protein</fullName>
    </submittedName>
</protein>
<dbReference type="Proteomes" id="UP000240830">
    <property type="component" value="Unassembled WGS sequence"/>
</dbReference>
<feature type="signal peptide" evidence="1">
    <location>
        <begin position="1"/>
        <end position="16"/>
    </location>
</feature>
<evidence type="ECO:0000313" key="2">
    <source>
        <dbReference type="EMBL" id="PJF20149.1"/>
    </source>
</evidence>
<evidence type="ECO:0000313" key="3">
    <source>
        <dbReference type="Proteomes" id="UP000240830"/>
    </source>
</evidence>
<dbReference type="EMBL" id="MTSL01000003">
    <property type="protein sequence ID" value="PJF20149.1"/>
    <property type="molecule type" value="Genomic_DNA"/>
</dbReference>
<keyword evidence="1" id="KW-0732">Signal</keyword>
<name>A0A2H9TQX0_9FUNG</name>
<gene>
    <name evidence="2" type="ORF">PSACC_00010</name>
</gene>
<proteinExistence type="predicted"/>
<comment type="caution">
    <text evidence="2">The sequence shown here is derived from an EMBL/GenBank/DDBJ whole genome shotgun (WGS) entry which is preliminary data.</text>
</comment>
<keyword evidence="3" id="KW-1185">Reference proteome</keyword>
<sequence length="311" mass="33743">MVAIFIFLAFVLATQASSLVDTSEFTEDYPAHMPDSEHVSLTTKVKEHGLGGLLCDSPDPGKFTEDTPKPTSFVNENSYSKKRPRVSLNDAKLCREKSVTPPNCSPDLEKPYRAKILIRKAWFFYRPTNSTPAGHIGSSKDIIRKLFGVGLSFTKTATGLSALTRYYGLRTNGTGMVFSDSLKKGSNAEVMKALRTLDLSDRKSLMQAVGSSENALAVGLAKKRITIYSIGSPPLAAVLLRVEDGQYRPILFSEDCMSVEGTLKSKDIIVVGVCHIIWGGLSFPQDISLEDIATATAGTLFPSIAVAAIIR</sequence>
<organism evidence="2 3">
    <name type="scientific">Paramicrosporidium saccamoebae</name>
    <dbReference type="NCBI Taxonomy" id="1246581"/>
    <lineage>
        <taxon>Eukaryota</taxon>
        <taxon>Fungi</taxon>
        <taxon>Fungi incertae sedis</taxon>
        <taxon>Cryptomycota</taxon>
        <taxon>Cryptomycota incertae sedis</taxon>
        <taxon>Paramicrosporidium</taxon>
    </lineage>
</organism>
<dbReference type="AlphaFoldDB" id="A0A2H9TQX0"/>
<reference evidence="2 3" key="1">
    <citation type="submission" date="2016-10" db="EMBL/GenBank/DDBJ databases">
        <title>The genome of Paramicrosporidium saccamoebae is the missing link in understanding Cryptomycota and Microsporidia evolution.</title>
        <authorList>
            <person name="Quandt C.A."/>
            <person name="Beaudet D."/>
            <person name="Corsaro D."/>
            <person name="Michel R."/>
            <person name="Corradi N."/>
            <person name="James T."/>
        </authorList>
    </citation>
    <scope>NUCLEOTIDE SEQUENCE [LARGE SCALE GENOMIC DNA]</scope>
    <source>
        <strain evidence="2 3">KSL3</strain>
    </source>
</reference>
<accession>A0A2H9TQX0</accession>
<feature type="chain" id="PRO_5014187396" evidence="1">
    <location>
        <begin position="17"/>
        <end position="311"/>
    </location>
</feature>